<organism evidence="1 2">
    <name type="scientific">Dyella acidisoli</name>
    <dbReference type="NCBI Taxonomy" id="1867834"/>
    <lineage>
        <taxon>Bacteria</taxon>
        <taxon>Pseudomonadati</taxon>
        <taxon>Pseudomonadota</taxon>
        <taxon>Gammaproteobacteria</taxon>
        <taxon>Lysobacterales</taxon>
        <taxon>Rhodanobacteraceae</taxon>
        <taxon>Dyella</taxon>
    </lineage>
</organism>
<comment type="caution">
    <text evidence="1">The sequence shown here is derived from an EMBL/GenBank/DDBJ whole genome shotgun (WGS) entry which is preliminary data.</text>
</comment>
<evidence type="ECO:0008006" key="3">
    <source>
        <dbReference type="Google" id="ProtNLM"/>
    </source>
</evidence>
<gene>
    <name evidence="1" type="ORF">GCM10007901_34160</name>
</gene>
<protein>
    <recommendedName>
        <fullName evidence="3">Fido domain-containing protein</fullName>
    </recommendedName>
</protein>
<dbReference type="EMBL" id="BSOB01000046">
    <property type="protein sequence ID" value="GLQ94464.1"/>
    <property type="molecule type" value="Genomic_DNA"/>
</dbReference>
<dbReference type="Proteomes" id="UP001156670">
    <property type="component" value="Unassembled WGS sequence"/>
</dbReference>
<proteinExistence type="predicted"/>
<reference evidence="2" key="1">
    <citation type="journal article" date="2019" name="Int. J. Syst. Evol. Microbiol.">
        <title>The Global Catalogue of Microorganisms (GCM) 10K type strain sequencing project: providing services to taxonomists for standard genome sequencing and annotation.</title>
        <authorList>
            <consortium name="The Broad Institute Genomics Platform"/>
            <consortium name="The Broad Institute Genome Sequencing Center for Infectious Disease"/>
            <person name="Wu L."/>
            <person name="Ma J."/>
        </authorList>
    </citation>
    <scope>NUCLEOTIDE SEQUENCE [LARGE SCALE GENOMIC DNA]</scope>
    <source>
        <strain evidence="2">NBRC 111980</strain>
    </source>
</reference>
<keyword evidence="2" id="KW-1185">Reference proteome</keyword>
<sequence>MADQFIRRVNLNPMRYDYAIASNSAPDRRALINEAAFITARMAAQNSALDIGVERYSYLDLVKEAEISAIAKIAPLEKRAVKDISSIAGYEIDEVVDLSKSILRFIVSERGQGDFLFSPLFPGCGMVSEGEGDLLVRDALCELKGGDRGFRSQDLRQVFTYICLNYSRHRFNIDRLCVVNPRRGVKFEIGVNTLCNAIAGRSFYDVASDLVKFMSEVAISR</sequence>
<evidence type="ECO:0000313" key="2">
    <source>
        <dbReference type="Proteomes" id="UP001156670"/>
    </source>
</evidence>
<accession>A0ABQ5XTG6</accession>
<name>A0ABQ5XTG6_9GAMM</name>
<evidence type="ECO:0000313" key="1">
    <source>
        <dbReference type="EMBL" id="GLQ94464.1"/>
    </source>
</evidence>